<proteinExistence type="predicted"/>
<reference evidence="3" key="1">
    <citation type="journal article" date="2020" name="Stud. Mycol.">
        <title>101 Dothideomycetes genomes: a test case for predicting lifestyles and emergence of pathogens.</title>
        <authorList>
            <person name="Haridas S."/>
            <person name="Albert R."/>
            <person name="Binder M."/>
            <person name="Bloem J."/>
            <person name="Labutti K."/>
            <person name="Salamov A."/>
            <person name="Andreopoulos B."/>
            <person name="Baker S."/>
            <person name="Barry K."/>
            <person name="Bills G."/>
            <person name="Bluhm B."/>
            <person name="Cannon C."/>
            <person name="Castanera R."/>
            <person name="Culley D."/>
            <person name="Daum C."/>
            <person name="Ezra D."/>
            <person name="Gonzalez J."/>
            <person name="Henrissat B."/>
            <person name="Kuo A."/>
            <person name="Liang C."/>
            <person name="Lipzen A."/>
            <person name="Lutzoni F."/>
            <person name="Magnuson J."/>
            <person name="Mondo S."/>
            <person name="Nolan M."/>
            <person name="Ohm R."/>
            <person name="Pangilinan J."/>
            <person name="Park H.-J."/>
            <person name="Ramirez L."/>
            <person name="Alfaro M."/>
            <person name="Sun H."/>
            <person name="Tritt A."/>
            <person name="Yoshinaga Y."/>
            <person name="Zwiers L.-H."/>
            <person name="Turgeon B."/>
            <person name="Goodwin S."/>
            <person name="Spatafora J."/>
            <person name="Crous P."/>
            <person name="Grigoriev I."/>
        </authorList>
    </citation>
    <scope>NUCLEOTIDE SEQUENCE</scope>
    <source>
        <strain evidence="3">CBS 121739</strain>
    </source>
</reference>
<keyword evidence="1" id="KW-1133">Transmembrane helix</keyword>
<evidence type="ECO:0000256" key="1">
    <source>
        <dbReference type="SAM" id="Phobius"/>
    </source>
</evidence>
<feature type="transmembrane region" description="Helical" evidence="1">
    <location>
        <begin position="247"/>
        <end position="270"/>
    </location>
</feature>
<gene>
    <name evidence="3" type="ORF">EJ05DRAFT_509594</name>
</gene>
<keyword evidence="1" id="KW-0812">Transmembrane</keyword>
<protein>
    <recommendedName>
        <fullName evidence="2">DUF6594 domain-containing protein</fullName>
    </recommendedName>
</protein>
<sequence length="308" mass="34507">MFHSGTLCTNMEMSEIPDQPPPSLITDLESGSIKNDLAAGYPRLAQEMSNFPETTIIRSFSCLATRILLYMQAELTGLHTRLLTVEDCISKNEDRPLYAVDWASALSVRMDQSTDGSFEAEHSGLVTKIRHVMKEYYKFVILTNSVYSLKEPSQYDLAHIQSLLSSDMMGPCAMVGDDFNTWGSIEQPTAASPDLFAMTSRETMDPFSEFFVVRFVRTLLRFNGFGMFKPSTFGGSKAYRIKTISHIARAITTMIMAFFTSSAIISLYFVQRKDLKVAMAVVYIFLGATSLNFLGLPTHIEIFIFIAT</sequence>
<evidence type="ECO:0000259" key="2">
    <source>
        <dbReference type="Pfam" id="PF20237"/>
    </source>
</evidence>
<feature type="transmembrane region" description="Helical" evidence="1">
    <location>
        <begin position="282"/>
        <end position="307"/>
    </location>
</feature>
<dbReference type="RefSeq" id="XP_033602366.1">
    <property type="nucleotide sequence ID" value="XM_033748108.1"/>
</dbReference>
<evidence type="ECO:0000313" key="4">
    <source>
        <dbReference type="Proteomes" id="UP000799437"/>
    </source>
</evidence>
<dbReference type="Proteomes" id="UP000799437">
    <property type="component" value="Unassembled WGS sequence"/>
</dbReference>
<feature type="domain" description="DUF6594" evidence="2">
    <location>
        <begin position="41"/>
        <end position="308"/>
    </location>
</feature>
<accession>A0A6A6WBH0</accession>
<dbReference type="PANTHER" id="PTHR34502">
    <property type="entry name" value="DUF6594 DOMAIN-CONTAINING PROTEIN-RELATED"/>
    <property type="match status" value="1"/>
</dbReference>
<keyword evidence="4" id="KW-1185">Reference proteome</keyword>
<organism evidence="3 4">
    <name type="scientific">Pseudovirgaria hyperparasitica</name>
    <dbReference type="NCBI Taxonomy" id="470096"/>
    <lineage>
        <taxon>Eukaryota</taxon>
        <taxon>Fungi</taxon>
        <taxon>Dikarya</taxon>
        <taxon>Ascomycota</taxon>
        <taxon>Pezizomycotina</taxon>
        <taxon>Dothideomycetes</taxon>
        <taxon>Dothideomycetes incertae sedis</taxon>
        <taxon>Acrospermales</taxon>
        <taxon>Acrospermaceae</taxon>
        <taxon>Pseudovirgaria</taxon>
    </lineage>
</organism>
<dbReference type="EMBL" id="ML996569">
    <property type="protein sequence ID" value="KAF2759915.1"/>
    <property type="molecule type" value="Genomic_DNA"/>
</dbReference>
<dbReference type="InterPro" id="IPR046529">
    <property type="entry name" value="DUF6594"/>
</dbReference>
<dbReference type="PANTHER" id="PTHR34502:SF5">
    <property type="entry name" value="DUF6594 DOMAIN-CONTAINING PROTEIN"/>
    <property type="match status" value="1"/>
</dbReference>
<dbReference type="AlphaFoldDB" id="A0A6A6WBH0"/>
<dbReference type="OrthoDB" id="3533814at2759"/>
<dbReference type="Pfam" id="PF20237">
    <property type="entry name" value="DUF6594"/>
    <property type="match status" value="1"/>
</dbReference>
<keyword evidence="1" id="KW-0472">Membrane</keyword>
<name>A0A6A6WBH0_9PEZI</name>
<dbReference type="GeneID" id="54489162"/>
<evidence type="ECO:0000313" key="3">
    <source>
        <dbReference type="EMBL" id="KAF2759915.1"/>
    </source>
</evidence>